<dbReference type="InterPro" id="IPR011335">
    <property type="entry name" value="Restrct_endonuc-II-like"/>
</dbReference>
<keyword evidence="6" id="KW-0269">Exonuclease</keyword>
<feature type="compositionally biased region" description="Pro residues" evidence="16">
    <location>
        <begin position="948"/>
        <end position="959"/>
    </location>
</feature>
<gene>
    <name evidence="19" type="primary">addA</name>
    <name evidence="19" type="ORF">LZ518_03440</name>
</gene>
<dbReference type="InterPro" id="IPR011604">
    <property type="entry name" value="PDDEXK-like_dom_sf"/>
</dbReference>
<evidence type="ECO:0000256" key="8">
    <source>
        <dbReference type="ARBA" id="ARBA00023125"/>
    </source>
</evidence>
<keyword evidence="1" id="KW-0540">Nuclease</keyword>
<dbReference type="PANTHER" id="PTHR11070">
    <property type="entry name" value="UVRD / RECB / PCRA DNA HELICASE FAMILY MEMBER"/>
    <property type="match status" value="1"/>
</dbReference>
<comment type="catalytic activity">
    <reaction evidence="11">
        <text>Couples ATP hydrolysis with the unwinding of duplex DNA by translocating in the 3'-5' direction.</text>
        <dbReference type="EC" id="5.6.2.4"/>
    </reaction>
</comment>
<comment type="caution">
    <text evidence="19">The sequence shown here is derived from an EMBL/GenBank/DDBJ whole genome shotgun (WGS) entry which is preliminary data.</text>
</comment>
<evidence type="ECO:0000256" key="3">
    <source>
        <dbReference type="ARBA" id="ARBA00022763"/>
    </source>
</evidence>
<evidence type="ECO:0000256" key="12">
    <source>
        <dbReference type="ARBA" id="ARBA00034808"/>
    </source>
</evidence>
<keyword evidence="2 15" id="KW-0547">Nucleotide-binding</keyword>
<feature type="domain" description="UvrD-like helicase C-terminal" evidence="18">
    <location>
        <begin position="522"/>
        <end position="797"/>
    </location>
</feature>
<evidence type="ECO:0000256" key="15">
    <source>
        <dbReference type="PROSITE-ProRule" id="PRU00560"/>
    </source>
</evidence>
<feature type="region of interest" description="Disordered" evidence="16">
    <location>
        <begin position="941"/>
        <end position="979"/>
    </location>
</feature>
<dbReference type="Proteomes" id="UP001165383">
    <property type="component" value="Unassembled WGS sequence"/>
</dbReference>
<evidence type="ECO:0000256" key="1">
    <source>
        <dbReference type="ARBA" id="ARBA00022722"/>
    </source>
</evidence>
<reference evidence="19" key="1">
    <citation type="submission" date="2022-05" db="EMBL/GenBank/DDBJ databases">
        <authorList>
            <person name="Jo J.-H."/>
            <person name="Im W.-T."/>
        </authorList>
    </citation>
    <scope>NUCLEOTIDE SEQUENCE</scope>
    <source>
        <strain evidence="19">RB56-2</strain>
    </source>
</reference>
<dbReference type="Gene3D" id="1.10.486.10">
    <property type="entry name" value="PCRA, domain 4"/>
    <property type="match status" value="1"/>
</dbReference>
<dbReference type="SUPFAM" id="SSF52980">
    <property type="entry name" value="Restriction endonuclease-like"/>
    <property type="match status" value="1"/>
</dbReference>
<evidence type="ECO:0000256" key="4">
    <source>
        <dbReference type="ARBA" id="ARBA00022801"/>
    </source>
</evidence>
<name>A0ABT0S710_9SPHN</name>
<dbReference type="EMBL" id="JAMGBB010000001">
    <property type="protein sequence ID" value="MCL6740190.1"/>
    <property type="molecule type" value="Genomic_DNA"/>
</dbReference>
<evidence type="ECO:0000256" key="14">
    <source>
        <dbReference type="ARBA" id="ARBA00048988"/>
    </source>
</evidence>
<dbReference type="InterPro" id="IPR014016">
    <property type="entry name" value="UvrD-like_ATP-bd"/>
</dbReference>
<keyword evidence="7 15" id="KW-0067">ATP-binding</keyword>
<dbReference type="Gene3D" id="3.40.50.300">
    <property type="entry name" value="P-loop containing nucleotide triphosphate hydrolases"/>
    <property type="match status" value="4"/>
</dbReference>
<evidence type="ECO:0000256" key="2">
    <source>
        <dbReference type="ARBA" id="ARBA00022741"/>
    </source>
</evidence>
<feature type="domain" description="UvrD-like helicase ATP-binding" evidence="17">
    <location>
        <begin position="8"/>
        <end position="497"/>
    </location>
</feature>
<accession>A0ABT0S710</accession>
<evidence type="ECO:0000256" key="10">
    <source>
        <dbReference type="ARBA" id="ARBA00023235"/>
    </source>
</evidence>
<dbReference type="PROSITE" id="PS51217">
    <property type="entry name" value="UVRD_HELICASE_CTER"/>
    <property type="match status" value="1"/>
</dbReference>
<keyword evidence="3" id="KW-0227">DNA damage</keyword>
<dbReference type="InterPro" id="IPR000212">
    <property type="entry name" value="DNA_helicase_UvrD/REP"/>
</dbReference>
<evidence type="ECO:0000259" key="17">
    <source>
        <dbReference type="PROSITE" id="PS51198"/>
    </source>
</evidence>
<dbReference type="Pfam" id="PF00580">
    <property type="entry name" value="UvrD-helicase"/>
    <property type="match status" value="1"/>
</dbReference>
<evidence type="ECO:0000256" key="5">
    <source>
        <dbReference type="ARBA" id="ARBA00022806"/>
    </source>
</evidence>
<dbReference type="InterPro" id="IPR027417">
    <property type="entry name" value="P-loop_NTPase"/>
</dbReference>
<organism evidence="19 20">
    <name type="scientific">Sphingomonas brevis</name>
    <dbReference type="NCBI Taxonomy" id="2908206"/>
    <lineage>
        <taxon>Bacteria</taxon>
        <taxon>Pseudomonadati</taxon>
        <taxon>Pseudomonadota</taxon>
        <taxon>Alphaproteobacteria</taxon>
        <taxon>Sphingomonadales</taxon>
        <taxon>Sphingomonadaceae</taxon>
        <taxon>Sphingomonas</taxon>
    </lineage>
</organism>
<dbReference type="SUPFAM" id="SSF52540">
    <property type="entry name" value="P-loop containing nucleoside triphosphate hydrolases"/>
    <property type="match status" value="1"/>
</dbReference>
<evidence type="ECO:0000313" key="19">
    <source>
        <dbReference type="EMBL" id="MCL6740190.1"/>
    </source>
</evidence>
<proteinExistence type="predicted"/>
<sequence>MKSRLRAFHPLEGAQAAASDPLVHAALSASAGTGKTHVLTARVLRLLLRGTAPSSILCLTFTKAGAAEMANRISERLAQWVRIPPEALRNDLLALGEDNSPPALDRARRLFAEVLEAPGGGLRIQTIHSFAQSLLASFPVEAQITPGFRPIEGRAEQELVRRTLASLLEQAEAGGDRRLLDDVSALSLRLGEGGAENYLMACARAHEAVEALSEPSTIEARLMAMIGIDGGDAEAEVAQRLSDDEIDLDLFERLIAANRLWATSTGDRIAANLTAFLNSPGQRSSLLAGLGSGLVTAKGEPCAVKPKQLAADPQYDQLALDFADWWVSLRTLVSAAELARIQAAGLRAGQAFARAYVQAKRAAGVADFDDLIAWTRRLFGQPGMGEWVSYKLDQRTDHILVDEAQDTNRDQWEIVGALAEEFFSGSPEAEGRRRTLFMVGDYKQAIFSFQGTDPREFERFRLTVARRVGEVTAAADEAEFRAREFRDLSIDASFRSSPPILQLVDALIGEVGHSEMGLSERPNIHRAHHANRPGRVEIWPAFDPAVEDDDLEEGEEGWIDEPTRRYADAIARQVQRWLAEAPILATTGRPLSPGDIMILVRSRTELASLIVARLYAQRVPVAGIDRLHLHKPLAVKDLLAAVGFAVQPLDDLNLASLLVSPLIGWNQDQLFGLAHGRTRKLWTELAARRDQQPHWAEAHAILSNWLAMADYVTPAQFLETVLSGPLDGRRKLLKRLGEAARDPIEELVSSAMLFEQEEIASLDRFMAWFSQGEVEVKRDPAAPSNAVRVMTVHGAKGLEAPLVILADATHDPDRVGGTSPIVDVPVENVGAIPVIRPRKEECAPVFRALIDEAKRVGQEEHWRLAYVGLTRAAERLVIAGVKSKKDVPQGSWHSAASRAMQSLGAEPVEVEGWGSSLVWEGDAKALISRKTAKPTLEPIAVPELLRRPAPPEARPPRPLAPSQIAEDRDSAPPPGPELRAAARRGTLLHSLFERLPAVAPHDRRSLALRWLERVGIEPDARNEVVDAACALVGDPQFADLFGPDSLAEAPIAATLADGRVVAGTVDRLCIGPELVRVIDFKTGRSIPAGIEAVPSGHRAQMDAYVDALKIIFPGRRIEASLLYTAGPQLIRLPG</sequence>
<evidence type="ECO:0000256" key="6">
    <source>
        <dbReference type="ARBA" id="ARBA00022839"/>
    </source>
</evidence>
<keyword evidence="8" id="KW-0238">DNA-binding</keyword>
<keyword evidence="4 15" id="KW-0378">Hydrolase</keyword>
<dbReference type="NCBIfam" id="TIGR02784">
    <property type="entry name" value="addA_alphas"/>
    <property type="match status" value="1"/>
</dbReference>
<dbReference type="EC" id="5.6.2.4" evidence="12"/>
<keyword evidence="20" id="KW-1185">Reference proteome</keyword>
<dbReference type="GO" id="GO:0004386">
    <property type="term" value="F:helicase activity"/>
    <property type="evidence" value="ECO:0007669"/>
    <property type="project" value="UniProtKB-KW"/>
</dbReference>
<evidence type="ECO:0000259" key="18">
    <source>
        <dbReference type="PROSITE" id="PS51217"/>
    </source>
</evidence>
<feature type="binding site" evidence="15">
    <location>
        <begin position="29"/>
        <end position="36"/>
    </location>
    <ligand>
        <name>ATP</name>
        <dbReference type="ChEBI" id="CHEBI:30616"/>
    </ligand>
</feature>
<keyword evidence="9" id="KW-0234">DNA repair</keyword>
<dbReference type="Pfam" id="PF13361">
    <property type="entry name" value="UvrD_C"/>
    <property type="match status" value="1"/>
</dbReference>
<evidence type="ECO:0000256" key="7">
    <source>
        <dbReference type="ARBA" id="ARBA00022840"/>
    </source>
</evidence>
<dbReference type="Pfam" id="PF12705">
    <property type="entry name" value="PDDEXK_1"/>
    <property type="match status" value="1"/>
</dbReference>
<evidence type="ECO:0000256" key="11">
    <source>
        <dbReference type="ARBA" id="ARBA00034617"/>
    </source>
</evidence>
<dbReference type="PROSITE" id="PS51198">
    <property type="entry name" value="UVRD_HELICASE_ATP_BIND"/>
    <property type="match status" value="1"/>
</dbReference>
<evidence type="ECO:0000256" key="16">
    <source>
        <dbReference type="SAM" id="MobiDB-lite"/>
    </source>
</evidence>
<dbReference type="InterPro" id="IPR038726">
    <property type="entry name" value="PDDEXK_AddAB-type"/>
</dbReference>
<dbReference type="InterPro" id="IPR014017">
    <property type="entry name" value="DNA_helicase_UvrD-like_C"/>
</dbReference>
<dbReference type="Gene3D" id="3.90.320.10">
    <property type="match status" value="1"/>
</dbReference>
<dbReference type="InterPro" id="IPR014151">
    <property type="entry name" value="DNA_helicase_AddA"/>
</dbReference>
<keyword evidence="10" id="KW-0413">Isomerase</keyword>
<comment type="catalytic activity">
    <reaction evidence="14">
        <text>ATP + H2O = ADP + phosphate + H(+)</text>
        <dbReference type="Rhea" id="RHEA:13065"/>
        <dbReference type="ChEBI" id="CHEBI:15377"/>
        <dbReference type="ChEBI" id="CHEBI:15378"/>
        <dbReference type="ChEBI" id="CHEBI:30616"/>
        <dbReference type="ChEBI" id="CHEBI:43474"/>
        <dbReference type="ChEBI" id="CHEBI:456216"/>
        <dbReference type="EC" id="5.6.2.4"/>
    </reaction>
</comment>
<evidence type="ECO:0000256" key="9">
    <source>
        <dbReference type="ARBA" id="ARBA00023204"/>
    </source>
</evidence>
<evidence type="ECO:0000313" key="20">
    <source>
        <dbReference type="Proteomes" id="UP001165383"/>
    </source>
</evidence>
<dbReference type="PANTHER" id="PTHR11070:SF2">
    <property type="entry name" value="ATP-DEPENDENT DNA HELICASE SRS2"/>
    <property type="match status" value="1"/>
</dbReference>
<protein>
    <recommendedName>
        <fullName evidence="12">DNA 3'-5' helicase</fullName>
        <ecNumber evidence="12">5.6.2.4</ecNumber>
    </recommendedName>
    <alternativeName>
        <fullName evidence="13">DNA 3'-5' helicase II</fullName>
    </alternativeName>
</protein>
<keyword evidence="5 15" id="KW-0347">Helicase</keyword>
<dbReference type="RefSeq" id="WP_249914636.1">
    <property type="nucleotide sequence ID" value="NZ_JAMGBB010000001.1"/>
</dbReference>
<evidence type="ECO:0000256" key="13">
    <source>
        <dbReference type="ARBA" id="ARBA00034923"/>
    </source>
</evidence>